<dbReference type="AlphaFoldDB" id="A0A0M0KD36"/>
<protein>
    <submittedName>
        <fullName evidence="1">Uncharacterized protein</fullName>
    </submittedName>
</protein>
<feature type="non-terminal residue" evidence="1">
    <location>
        <position position="390"/>
    </location>
</feature>
<gene>
    <name evidence="1" type="ORF">Ctob_016685</name>
</gene>
<proteinExistence type="predicted"/>
<evidence type="ECO:0000313" key="2">
    <source>
        <dbReference type="Proteomes" id="UP000037460"/>
    </source>
</evidence>
<comment type="caution">
    <text evidence="1">The sequence shown here is derived from an EMBL/GenBank/DDBJ whole genome shotgun (WGS) entry which is preliminary data.</text>
</comment>
<keyword evidence="2" id="KW-1185">Reference proteome</keyword>
<name>A0A0M0KD36_9EUKA</name>
<dbReference type="EMBL" id="JWZX01000616">
    <property type="protein sequence ID" value="KOO36472.1"/>
    <property type="molecule type" value="Genomic_DNA"/>
</dbReference>
<dbReference type="Proteomes" id="UP000037460">
    <property type="component" value="Unassembled WGS sequence"/>
</dbReference>
<reference evidence="2" key="1">
    <citation type="journal article" date="2015" name="PLoS Genet.">
        <title>Genome Sequence and Transcriptome Analyses of Chrysochromulina tobin: Metabolic Tools for Enhanced Algal Fitness in the Prominent Order Prymnesiales (Haptophyceae).</title>
        <authorList>
            <person name="Hovde B.T."/>
            <person name="Deodato C.R."/>
            <person name="Hunsperger H.M."/>
            <person name="Ryken S.A."/>
            <person name="Yost W."/>
            <person name="Jha R.K."/>
            <person name="Patterson J."/>
            <person name="Monnat R.J. Jr."/>
            <person name="Barlow S.B."/>
            <person name="Starkenburg S.R."/>
            <person name="Cattolico R.A."/>
        </authorList>
    </citation>
    <scope>NUCLEOTIDE SEQUENCE</scope>
    <source>
        <strain evidence="2">CCMP291</strain>
    </source>
</reference>
<sequence>MVGLTVAWQKRRTTRKERQDYRYFYDILSLNLGRGYFRTDHFKEGPTVYSDASRSKKYTGGGWCSSAGPYDWWRYGAAAAKKPIDFLEGDTVVQCVESQGPSWRQKWIPFGVDNQSFEKSAEKSWSRAERLNLLLKRLFVLQIKFDCLIRFFWLASEDNSMADPLSRENGLDAFLIEVQRRAFVVPPAVLQGMPDAGRASVPYPRAILYDGLPAQYLPLMDELMGNRLAVKSMGKVDIAFEKYWKPLTVEFGWPEIILTDDPERAGKLATFVLRMLENKKLVADSIQTYVWGLRWKMKLEHQADPVFGVMHWHDFMVSVRVRAHVPHEPRRALPMRLILAMLATVDMDEFWEVQFAFFLIILLGTFSRSECPCPKTFTGKDRWNPDKHWM</sequence>
<evidence type="ECO:0000313" key="1">
    <source>
        <dbReference type="EMBL" id="KOO36472.1"/>
    </source>
</evidence>
<organism evidence="1 2">
    <name type="scientific">Chrysochromulina tobinii</name>
    <dbReference type="NCBI Taxonomy" id="1460289"/>
    <lineage>
        <taxon>Eukaryota</taxon>
        <taxon>Haptista</taxon>
        <taxon>Haptophyta</taxon>
        <taxon>Prymnesiophyceae</taxon>
        <taxon>Prymnesiales</taxon>
        <taxon>Chrysochromulinaceae</taxon>
        <taxon>Chrysochromulina</taxon>
    </lineage>
</organism>
<accession>A0A0M0KD36</accession>